<evidence type="ECO:0000313" key="3">
    <source>
        <dbReference type="Proteomes" id="UP001249851"/>
    </source>
</evidence>
<organism evidence="2 3">
    <name type="scientific">Acropora cervicornis</name>
    <name type="common">Staghorn coral</name>
    <dbReference type="NCBI Taxonomy" id="6130"/>
    <lineage>
        <taxon>Eukaryota</taxon>
        <taxon>Metazoa</taxon>
        <taxon>Cnidaria</taxon>
        <taxon>Anthozoa</taxon>
        <taxon>Hexacorallia</taxon>
        <taxon>Scleractinia</taxon>
        <taxon>Astrocoeniina</taxon>
        <taxon>Acroporidae</taxon>
        <taxon>Acropora</taxon>
    </lineage>
</organism>
<comment type="caution">
    <text evidence="2">The sequence shown here is derived from an EMBL/GenBank/DDBJ whole genome shotgun (WGS) entry which is preliminary data.</text>
</comment>
<evidence type="ECO:0000313" key="2">
    <source>
        <dbReference type="EMBL" id="KAK2553579.1"/>
    </source>
</evidence>
<dbReference type="AlphaFoldDB" id="A0AAD9UXG2"/>
<protein>
    <recommendedName>
        <fullName evidence="4">No apical meristem-associated C-terminal domain-containing protein</fullName>
    </recommendedName>
</protein>
<dbReference type="Proteomes" id="UP001249851">
    <property type="component" value="Unassembled WGS sequence"/>
</dbReference>
<feature type="compositionally biased region" description="Basic residues" evidence="1">
    <location>
        <begin position="74"/>
        <end position="83"/>
    </location>
</feature>
<reference evidence="2" key="2">
    <citation type="journal article" date="2023" name="Science">
        <title>Genomic signatures of disease resistance in endangered staghorn corals.</title>
        <authorList>
            <person name="Vollmer S.V."/>
            <person name="Selwyn J.D."/>
            <person name="Despard B.A."/>
            <person name="Roesel C.L."/>
        </authorList>
    </citation>
    <scope>NUCLEOTIDE SEQUENCE</scope>
    <source>
        <strain evidence="2">K2</strain>
    </source>
</reference>
<sequence>MTIKTGTGIKRFQDSQGYGKWFLTLFAVVKTRESCQPQQAIEPSPSPSPCSSLSQVDKATDDDLESTENEMFIPRKKARKAKNKSPIDAALVETLDLVKEVVKNDPTKDLINLRRQEMDKARDHELKLFHLLQSSKPSVNNAFGAYDPQQQGSSGI</sequence>
<gene>
    <name evidence="2" type="ORF">P5673_025070</name>
</gene>
<proteinExistence type="predicted"/>
<evidence type="ECO:0008006" key="4">
    <source>
        <dbReference type="Google" id="ProtNLM"/>
    </source>
</evidence>
<dbReference type="EMBL" id="JARQWQ010000076">
    <property type="protein sequence ID" value="KAK2553579.1"/>
    <property type="molecule type" value="Genomic_DNA"/>
</dbReference>
<evidence type="ECO:0000256" key="1">
    <source>
        <dbReference type="SAM" id="MobiDB-lite"/>
    </source>
</evidence>
<feature type="region of interest" description="Disordered" evidence="1">
    <location>
        <begin position="34"/>
        <end position="85"/>
    </location>
</feature>
<reference evidence="2" key="1">
    <citation type="journal article" date="2023" name="G3 (Bethesda)">
        <title>Whole genome assembly and annotation of the endangered Caribbean coral Acropora cervicornis.</title>
        <authorList>
            <person name="Selwyn J.D."/>
            <person name="Vollmer S.V."/>
        </authorList>
    </citation>
    <scope>NUCLEOTIDE SEQUENCE</scope>
    <source>
        <strain evidence="2">K2</strain>
    </source>
</reference>
<keyword evidence="3" id="KW-1185">Reference proteome</keyword>
<name>A0AAD9UXG2_ACRCE</name>
<accession>A0AAD9UXG2</accession>